<dbReference type="EMBL" id="MT141357">
    <property type="protein sequence ID" value="QJA59167.1"/>
    <property type="molecule type" value="Genomic_DNA"/>
</dbReference>
<gene>
    <name evidence="3" type="ORF">MM415B01334_0015</name>
</gene>
<proteinExistence type="predicted"/>
<accession>A0A6M3IPW8</accession>
<feature type="coiled-coil region" evidence="1">
    <location>
        <begin position="224"/>
        <end position="251"/>
    </location>
</feature>
<reference evidence="3" key="1">
    <citation type="submission" date="2020-03" db="EMBL/GenBank/DDBJ databases">
        <title>The deep terrestrial virosphere.</title>
        <authorList>
            <person name="Holmfeldt K."/>
            <person name="Nilsson E."/>
            <person name="Simone D."/>
            <person name="Lopez-Fernandez M."/>
            <person name="Wu X."/>
            <person name="de Brujin I."/>
            <person name="Lundin D."/>
            <person name="Andersson A."/>
            <person name="Bertilsson S."/>
            <person name="Dopson M."/>
        </authorList>
    </citation>
    <scope>NUCLEOTIDE SEQUENCE</scope>
    <source>
        <strain evidence="3">MM415B01334</strain>
    </source>
</reference>
<evidence type="ECO:0000313" key="3">
    <source>
        <dbReference type="EMBL" id="QJA59167.1"/>
    </source>
</evidence>
<dbReference type="AlphaFoldDB" id="A0A6M3IPW8"/>
<evidence type="ECO:0000256" key="1">
    <source>
        <dbReference type="SAM" id="Coils"/>
    </source>
</evidence>
<evidence type="ECO:0000256" key="2">
    <source>
        <dbReference type="SAM" id="MobiDB-lite"/>
    </source>
</evidence>
<organism evidence="3">
    <name type="scientific">viral metagenome</name>
    <dbReference type="NCBI Taxonomy" id="1070528"/>
    <lineage>
        <taxon>unclassified sequences</taxon>
        <taxon>metagenomes</taxon>
        <taxon>organismal metagenomes</taxon>
    </lineage>
</organism>
<protein>
    <submittedName>
        <fullName evidence="3">Putative structural protein</fullName>
    </submittedName>
</protein>
<sequence>MPDELLTVSIEQIHDPDFDLRALADETTIDDFEVLPVGTWNGDEYTEADLHDMVEAFGKAHFMVPVKVGVKQLDTRPYGKLGHSEDQKILQADGLPAAGWITKLRVEGAKLLATLSHVPRKVVELIRRKAYREISGEIFWNYRDPVDGTVYRRVLRAVGILGADIPAAQGKTPLDAHLALYADESSDGELHIAGVELHVQSEGDPDPMPTDTDKGKPAVTQEDLKQLTDQLAGLKAAVDSKDEKIAELQSQITVERTSRLSEEVVGFIDRAKRAGKLAPAEEPLAKVLLESADRANPKKYTVGEDQLEETPFAILKKLILNRPSMFDVTTEDRDSPKPKGEQGTEEFGGKKYSVDAEAKAAEGGAK</sequence>
<feature type="region of interest" description="Disordered" evidence="2">
    <location>
        <begin position="326"/>
        <end position="366"/>
    </location>
</feature>
<feature type="compositionally biased region" description="Basic and acidic residues" evidence="2">
    <location>
        <begin position="330"/>
        <end position="366"/>
    </location>
</feature>
<keyword evidence="1" id="KW-0175">Coiled coil</keyword>
<name>A0A6M3IPW8_9ZZZZ</name>